<comment type="similarity">
    <text evidence="1">Belongs to the opioid growth factor receptor family.</text>
</comment>
<evidence type="ECO:0000313" key="4">
    <source>
        <dbReference type="EMBL" id="KAL3841890.1"/>
    </source>
</evidence>
<feature type="compositionally biased region" description="Basic and acidic residues" evidence="2">
    <location>
        <begin position="375"/>
        <end position="393"/>
    </location>
</feature>
<dbReference type="EMBL" id="JBJQND010000017">
    <property type="protein sequence ID" value="KAL3841890.1"/>
    <property type="molecule type" value="Genomic_DNA"/>
</dbReference>
<reference evidence="5 6" key="1">
    <citation type="submission" date="2024-11" db="EMBL/GenBank/DDBJ databases">
        <title>Chromosome-level genome assembly of the freshwater bivalve Anodonta woodiana.</title>
        <authorList>
            <person name="Chen X."/>
        </authorList>
    </citation>
    <scope>NUCLEOTIDE SEQUENCE [LARGE SCALE GENOMIC DNA]</scope>
    <source>
        <strain evidence="5">MN2024</strain>
        <tissue evidence="5">Gills</tissue>
    </source>
</reference>
<comment type="caution">
    <text evidence="5">The sequence shown here is derived from an EMBL/GenBank/DDBJ whole genome shotgun (WGS) entry which is preliminary data.</text>
</comment>
<feature type="compositionally biased region" description="Basic and acidic residues" evidence="2">
    <location>
        <begin position="459"/>
        <end position="496"/>
    </location>
</feature>
<dbReference type="InterPro" id="IPR006757">
    <property type="entry name" value="OGF_rcpt"/>
</dbReference>
<dbReference type="InterPro" id="IPR039574">
    <property type="entry name" value="OGFr"/>
</dbReference>
<feature type="region of interest" description="Disordered" evidence="2">
    <location>
        <begin position="375"/>
        <end position="496"/>
    </location>
</feature>
<gene>
    <name evidence="4" type="ORF">ACJMK2_019981</name>
    <name evidence="5" type="ORF">ACJMK2_020467</name>
</gene>
<feature type="compositionally biased region" description="Basic and acidic residues" evidence="2">
    <location>
        <begin position="341"/>
        <end position="360"/>
    </location>
</feature>
<evidence type="ECO:0000256" key="2">
    <source>
        <dbReference type="SAM" id="MobiDB-lite"/>
    </source>
</evidence>
<dbReference type="AlphaFoldDB" id="A0ABD3TZ65"/>
<protein>
    <recommendedName>
        <fullName evidence="3">Opioid growth factor receptor (OGFr) conserved domain-containing protein</fullName>
    </recommendedName>
</protein>
<sequence length="530" mass="61235">MTFWGSSSGRDTEDYRERYPDKKDDEDLDANVRFYKNEIESKPDGALIEVMLKDWWGDYKLLEKHHGYIQWLFPIREDGMNWHAQELQKHEIAKICEDKEAHARVLKAYKMMLNFYGMKLEDDESGKIERAENWEDRFKHLNKSFHNYLRITRILKCLGELEYEQLKKPFIEFILYEAMVEKTLPNLLNSCYNYWINVLRDDNERLDMWNLYSQYEQTFESSDEENKKKPKMNNESENGVQSADLKASENENGTAVEPKQEDDIKQLSPLDKSDVLMEVDSDRNESKVTENGKGQEDNTEESTQVSDPGARNQTDNGNKESCKIMTNESENNNESANFHASSDEKVKKQEGSIQEVHMEESPNVLDAEALVKTGNEKIESSKMLKVESEDNDKSANSNASVDDNKVNEQKVLSKEDNTEKLTQLDDSLVLSESESVEMTDDSQRLTYDQEEQIDSETPVTRDEQQAGLSKKDSVMHDNHSNQEQNREEYQENSCEDKLEANMDMKANGKLEKVSSSIGNIAEASDVVKKA</sequence>
<feature type="compositionally biased region" description="Polar residues" evidence="2">
    <location>
        <begin position="301"/>
        <end position="316"/>
    </location>
</feature>
<feature type="domain" description="Opioid growth factor receptor (OGFr) conserved" evidence="3">
    <location>
        <begin position="29"/>
        <end position="216"/>
    </location>
</feature>
<evidence type="ECO:0000259" key="3">
    <source>
        <dbReference type="Pfam" id="PF04664"/>
    </source>
</evidence>
<evidence type="ECO:0000313" key="6">
    <source>
        <dbReference type="Proteomes" id="UP001634394"/>
    </source>
</evidence>
<feature type="compositionally biased region" description="Basic and acidic residues" evidence="2">
    <location>
        <begin position="402"/>
        <end position="423"/>
    </location>
</feature>
<organism evidence="5 6">
    <name type="scientific">Sinanodonta woodiana</name>
    <name type="common">Chinese pond mussel</name>
    <name type="synonym">Anodonta woodiana</name>
    <dbReference type="NCBI Taxonomy" id="1069815"/>
    <lineage>
        <taxon>Eukaryota</taxon>
        <taxon>Metazoa</taxon>
        <taxon>Spiralia</taxon>
        <taxon>Lophotrochozoa</taxon>
        <taxon>Mollusca</taxon>
        <taxon>Bivalvia</taxon>
        <taxon>Autobranchia</taxon>
        <taxon>Heteroconchia</taxon>
        <taxon>Palaeoheterodonta</taxon>
        <taxon>Unionida</taxon>
        <taxon>Unionoidea</taxon>
        <taxon>Unionidae</taxon>
        <taxon>Unioninae</taxon>
        <taxon>Sinanodonta</taxon>
    </lineage>
</organism>
<name>A0ABD3TZ65_SINWO</name>
<feature type="compositionally biased region" description="Low complexity" evidence="2">
    <location>
        <begin position="424"/>
        <end position="433"/>
    </location>
</feature>
<evidence type="ECO:0000313" key="5">
    <source>
        <dbReference type="EMBL" id="KAL3842454.1"/>
    </source>
</evidence>
<dbReference type="Proteomes" id="UP001634394">
    <property type="component" value="Unassembled WGS sequence"/>
</dbReference>
<feature type="region of interest" description="Disordered" evidence="2">
    <location>
        <begin position="1"/>
        <end position="24"/>
    </location>
</feature>
<feature type="compositionally biased region" description="Basic and acidic residues" evidence="2">
    <location>
        <begin position="10"/>
        <end position="24"/>
    </location>
</feature>
<feature type="region of interest" description="Disordered" evidence="2">
    <location>
        <begin position="219"/>
        <end position="361"/>
    </location>
</feature>
<proteinExistence type="inferred from homology"/>
<keyword evidence="6" id="KW-1185">Reference proteome</keyword>
<evidence type="ECO:0000256" key="1">
    <source>
        <dbReference type="ARBA" id="ARBA00010365"/>
    </source>
</evidence>
<feature type="compositionally biased region" description="Low complexity" evidence="2">
    <location>
        <begin position="327"/>
        <end position="340"/>
    </location>
</feature>
<feature type="compositionally biased region" description="Basic and acidic residues" evidence="2">
    <location>
        <begin position="258"/>
        <end position="296"/>
    </location>
</feature>
<dbReference type="PANTHER" id="PTHR14015">
    <property type="entry name" value="OPIOID GROWTH FACTOR RECEPTOR OGFR ZETA-TYPE OPIOID RECEPTOR"/>
    <property type="match status" value="1"/>
</dbReference>
<dbReference type="Pfam" id="PF04664">
    <property type="entry name" value="OGFr_N"/>
    <property type="match status" value="1"/>
</dbReference>
<accession>A0ABD3TZ65</accession>
<dbReference type="PANTHER" id="PTHR14015:SF2">
    <property type="entry name" value="OPIOID GROWTH FACTOR RECEPTOR (OGFR) CONSERVED DOMAIN-CONTAINING PROTEIN"/>
    <property type="match status" value="1"/>
</dbReference>
<dbReference type="EMBL" id="JBJQND010000017">
    <property type="protein sequence ID" value="KAL3842454.1"/>
    <property type="molecule type" value="Genomic_DNA"/>
</dbReference>